<dbReference type="EMBL" id="GBXM01079946">
    <property type="protein sequence ID" value="JAH28631.1"/>
    <property type="molecule type" value="Transcribed_RNA"/>
</dbReference>
<name>A0A0E9S3A8_ANGAN</name>
<evidence type="ECO:0000313" key="1">
    <source>
        <dbReference type="EMBL" id="JAH35013.1"/>
    </source>
</evidence>
<reference evidence="1" key="2">
    <citation type="journal article" date="2015" name="Fish Shellfish Immunol.">
        <title>Early steps in the European eel (Anguilla anguilla)-Vibrio vulnificus interaction in the gills: Role of the RtxA13 toxin.</title>
        <authorList>
            <person name="Callol A."/>
            <person name="Pajuelo D."/>
            <person name="Ebbesson L."/>
            <person name="Teles M."/>
            <person name="MacKenzie S."/>
            <person name="Amaro C."/>
        </authorList>
    </citation>
    <scope>NUCLEOTIDE SEQUENCE</scope>
</reference>
<dbReference type="AlphaFoldDB" id="A0A0E9S3A8"/>
<proteinExistence type="predicted"/>
<dbReference type="EMBL" id="GBXM01071523">
    <property type="protein sequence ID" value="JAH37054.1"/>
    <property type="molecule type" value="Transcribed_RNA"/>
</dbReference>
<organism evidence="1">
    <name type="scientific">Anguilla anguilla</name>
    <name type="common">European freshwater eel</name>
    <name type="synonym">Muraena anguilla</name>
    <dbReference type="NCBI Taxonomy" id="7936"/>
    <lineage>
        <taxon>Eukaryota</taxon>
        <taxon>Metazoa</taxon>
        <taxon>Chordata</taxon>
        <taxon>Craniata</taxon>
        <taxon>Vertebrata</taxon>
        <taxon>Euteleostomi</taxon>
        <taxon>Actinopterygii</taxon>
        <taxon>Neopterygii</taxon>
        <taxon>Teleostei</taxon>
        <taxon>Anguilliformes</taxon>
        <taxon>Anguillidae</taxon>
        <taxon>Anguilla</taxon>
    </lineage>
</organism>
<reference evidence="1" key="1">
    <citation type="submission" date="2014-11" db="EMBL/GenBank/DDBJ databases">
        <authorList>
            <person name="Amaro Gonzalez C."/>
        </authorList>
    </citation>
    <scope>NUCLEOTIDE SEQUENCE</scope>
</reference>
<dbReference type="EMBL" id="GBXM01073564">
    <property type="protein sequence ID" value="JAH35013.1"/>
    <property type="molecule type" value="Transcribed_RNA"/>
</dbReference>
<accession>A0A0E9S3A8</accession>
<sequence>MSPLVPHGNRFQFLFAGYRKTALMVTRGHTVYY</sequence>
<protein>
    <submittedName>
        <fullName evidence="1">Uncharacterized protein</fullName>
    </submittedName>
</protein>